<dbReference type="InterPro" id="IPR039426">
    <property type="entry name" value="TonB-dep_rcpt-like"/>
</dbReference>
<dbReference type="Pfam" id="PF00593">
    <property type="entry name" value="TonB_dep_Rec_b-barrel"/>
    <property type="match status" value="1"/>
</dbReference>
<dbReference type="PANTHER" id="PTHR32552:SF81">
    <property type="entry name" value="TONB-DEPENDENT OUTER MEMBRANE RECEPTOR"/>
    <property type="match status" value="1"/>
</dbReference>
<organism evidence="16 17">
    <name type="scientific">Colwellia ponticola</name>
    <dbReference type="NCBI Taxonomy" id="2304625"/>
    <lineage>
        <taxon>Bacteria</taxon>
        <taxon>Pseudomonadati</taxon>
        <taxon>Pseudomonadota</taxon>
        <taxon>Gammaproteobacteria</taxon>
        <taxon>Alteromonadales</taxon>
        <taxon>Colwelliaceae</taxon>
        <taxon>Colwellia</taxon>
    </lineage>
</organism>
<keyword evidence="13" id="KW-0732">Signal</keyword>
<evidence type="ECO:0000256" key="1">
    <source>
        <dbReference type="ARBA" id="ARBA00004571"/>
    </source>
</evidence>
<feature type="signal peptide" evidence="13">
    <location>
        <begin position="1"/>
        <end position="32"/>
    </location>
</feature>
<feature type="chain" id="PRO_5034411761" evidence="13">
    <location>
        <begin position="33"/>
        <end position="775"/>
    </location>
</feature>
<dbReference type="InterPro" id="IPR000531">
    <property type="entry name" value="Beta-barrel_TonB"/>
</dbReference>
<sequence>MNINDNNKLASNIRIKPLAFAVACAISGQVLAAEEQAAVTEDHSKGVERISVTAQKRVSTLQETPIAITAFNAESLENRGIENISDVNSLSPNLQVFAPIGSAFNVGMNIRGLGTAEPSLAIDPKVGIYLDGVYLARNAGAIFNIVDLERMEVLRGPQGTLWGKNTTGGALNLVTTKPSDDFEFKQKFTVGSNNEFNSTTSIDTGAFGNLTARLTYMTGGHDGWATNTFAGAKEKDLGAEEVDAVRVALRYAGETFTVDYSYDNTDGSSVSIPVQISNVRPQFTNASTTVNVATGKPYAGNVFAMMAANEHDSSRQTEFELDNQGREYVDIEGHNLTFEWDFSDNHTLKSISSYRSYDSDLNEGADTDGGAYFATAYDNSDTIAIPAFHYTGTKSQNQTSQEFQLLGEFLGGDLKYVAGYYYFTEEGEEDNPWSISIPASATANLLFTDPLPWGTFYSVTADSTALFFNVDYKLTDELNVVAGIRYTEDERSLTQRAANDAMLREDITAKEDWSKTVGSLLFNYVFDQNLTVYTSISQGYAAGVYNPGAVERFAYLDPANQGQANYEGSLTPADPEDTTAYEFGVKAMLFEDRLMLNSAVFLNDNTNLQKTVIGQDRVRRSINTGKSKSIGFEVDANFAATDSLFFTASFGYIDTDYSEDDISDTSNYSASLAMSWTIAELEFGDLTLHTDYVMVDEFQYNLTDPSLIGDSYELLNARLTLSDIQVGDRSSLKVSLWGKNIADEDYVVHGANFGMYNAQTYGAPATYGVDVSFEF</sequence>
<evidence type="ECO:0000313" key="16">
    <source>
        <dbReference type="EMBL" id="TMM46930.1"/>
    </source>
</evidence>
<dbReference type="Proteomes" id="UP000307702">
    <property type="component" value="Unassembled WGS sequence"/>
</dbReference>
<evidence type="ECO:0000256" key="12">
    <source>
        <dbReference type="RuleBase" id="RU003357"/>
    </source>
</evidence>
<dbReference type="PROSITE" id="PS52016">
    <property type="entry name" value="TONB_DEPENDENT_REC_3"/>
    <property type="match status" value="1"/>
</dbReference>
<evidence type="ECO:0000259" key="14">
    <source>
        <dbReference type="Pfam" id="PF00593"/>
    </source>
</evidence>
<keyword evidence="5 11" id="KW-0812">Transmembrane</keyword>
<evidence type="ECO:0000256" key="11">
    <source>
        <dbReference type="PROSITE-ProRule" id="PRU01360"/>
    </source>
</evidence>
<evidence type="ECO:0000256" key="6">
    <source>
        <dbReference type="ARBA" id="ARBA00023004"/>
    </source>
</evidence>
<dbReference type="GO" id="GO:0009279">
    <property type="term" value="C:cell outer membrane"/>
    <property type="evidence" value="ECO:0007669"/>
    <property type="project" value="UniProtKB-SubCell"/>
</dbReference>
<evidence type="ECO:0000256" key="3">
    <source>
        <dbReference type="ARBA" id="ARBA00022452"/>
    </source>
</evidence>
<feature type="domain" description="TonB-dependent receptor plug" evidence="15">
    <location>
        <begin position="61"/>
        <end position="170"/>
    </location>
</feature>
<keyword evidence="8 12" id="KW-0798">TonB box</keyword>
<evidence type="ECO:0000256" key="7">
    <source>
        <dbReference type="ARBA" id="ARBA00023065"/>
    </source>
</evidence>
<keyword evidence="16" id="KW-0675">Receptor</keyword>
<keyword evidence="4" id="KW-0410">Iron transport</keyword>
<dbReference type="InterPro" id="IPR012910">
    <property type="entry name" value="Plug_dom"/>
</dbReference>
<evidence type="ECO:0000256" key="5">
    <source>
        <dbReference type="ARBA" id="ARBA00022692"/>
    </source>
</evidence>
<dbReference type="AlphaFoldDB" id="A0A8H2JRI8"/>
<evidence type="ECO:0000256" key="4">
    <source>
        <dbReference type="ARBA" id="ARBA00022496"/>
    </source>
</evidence>
<evidence type="ECO:0000259" key="15">
    <source>
        <dbReference type="Pfam" id="PF07715"/>
    </source>
</evidence>
<evidence type="ECO:0000256" key="10">
    <source>
        <dbReference type="ARBA" id="ARBA00023237"/>
    </source>
</evidence>
<dbReference type="OrthoDB" id="127311at2"/>
<evidence type="ECO:0000313" key="17">
    <source>
        <dbReference type="Proteomes" id="UP000307702"/>
    </source>
</evidence>
<keyword evidence="2 11" id="KW-0813">Transport</keyword>
<evidence type="ECO:0000256" key="9">
    <source>
        <dbReference type="ARBA" id="ARBA00023136"/>
    </source>
</evidence>
<keyword evidence="3 11" id="KW-1134">Transmembrane beta strand</keyword>
<keyword evidence="7" id="KW-0406">Ion transport</keyword>
<dbReference type="SUPFAM" id="SSF56935">
    <property type="entry name" value="Porins"/>
    <property type="match status" value="1"/>
</dbReference>
<dbReference type="GO" id="GO:0006826">
    <property type="term" value="P:iron ion transport"/>
    <property type="evidence" value="ECO:0007669"/>
    <property type="project" value="UniProtKB-KW"/>
</dbReference>
<comment type="subcellular location">
    <subcellularLocation>
        <location evidence="1 11">Cell outer membrane</location>
        <topology evidence="1 11">Multi-pass membrane protein</topology>
    </subcellularLocation>
</comment>
<comment type="similarity">
    <text evidence="11 12">Belongs to the TonB-dependent receptor family.</text>
</comment>
<name>A0A8H2JRI8_9GAMM</name>
<protein>
    <submittedName>
        <fullName evidence="16">TonB-dependent receptor</fullName>
    </submittedName>
</protein>
<evidence type="ECO:0000256" key="13">
    <source>
        <dbReference type="SAM" id="SignalP"/>
    </source>
</evidence>
<evidence type="ECO:0000256" key="2">
    <source>
        <dbReference type="ARBA" id="ARBA00022448"/>
    </source>
</evidence>
<comment type="caution">
    <text evidence="16">The sequence shown here is derived from an EMBL/GenBank/DDBJ whole genome shotgun (WGS) entry which is preliminary data.</text>
</comment>
<accession>A0A8H2JRI8</accession>
<proteinExistence type="inferred from homology"/>
<dbReference type="RefSeq" id="WP_138620691.1">
    <property type="nucleotide sequence ID" value="NZ_SZVP01000002.1"/>
</dbReference>
<keyword evidence="17" id="KW-1185">Reference proteome</keyword>
<gene>
    <name evidence="16" type="ORF">FCS21_03965</name>
</gene>
<dbReference type="Gene3D" id="2.40.170.20">
    <property type="entry name" value="TonB-dependent receptor, beta-barrel domain"/>
    <property type="match status" value="1"/>
</dbReference>
<dbReference type="Pfam" id="PF07715">
    <property type="entry name" value="Plug"/>
    <property type="match status" value="1"/>
</dbReference>
<keyword evidence="6" id="KW-0408">Iron</keyword>
<keyword evidence="9 11" id="KW-0472">Membrane</keyword>
<dbReference type="InterPro" id="IPR036942">
    <property type="entry name" value="Beta-barrel_TonB_sf"/>
</dbReference>
<dbReference type="PANTHER" id="PTHR32552">
    <property type="entry name" value="FERRICHROME IRON RECEPTOR-RELATED"/>
    <property type="match status" value="1"/>
</dbReference>
<dbReference type="EMBL" id="SZVP01000002">
    <property type="protein sequence ID" value="TMM46930.1"/>
    <property type="molecule type" value="Genomic_DNA"/>
</dbReference>
<feature type="domain" description="TonB-dependent receptor-like beta-barrel" evidence="14">
    <location>
        <begin position="297"/>
        <end position="741"/>
    </location>
</feature>
<keyword evidence="10 11" id="KW-0998">Cell outer membrane</keyword>
<evidence type="ECO:0000256" key="8">
    <source>
        <dbReference type="ARBA" id="ARBA00023077"/>
    </source>
</evidence>
<reference evidence="16 17" key="1">
    <citation type="submission" date="2019-05" db="EMBL/GenBank/DDBJ databases">
        <title>Colwellia ponticola sp. nov., isolated from seawater.</title>
        <authorList>
            <person name="Yoon J.-H."/>
        </authorList>
    </citation>
    <scope>NUCLEOTIDE SEQUENCE [LARGE SCALE GENOMIC DNA]</scope>
    <source>
        <strain evidence="16 17">OISW-25</strain>
    </source>
</reference>